<evidence type="ECO:0000259" key="1">
    <source>
        <dbReference type="Pfam" id="PF24764"/>
    </source>
</evidence>
<dbReference type="EMBL" id="KN823203">
    <property type="protein sequence ID" value="KIO19772.1"/>
    <property type="molecule type" value="Genomic_DNA"/>
</dbReference>
<dbReference type="PANTHER" id="PTHR46791">
    <property type="entry name" value="EXPRESSED PROTEIN"/>
    <property type="match status" value="1"/>
</dbReference>
<feature type="non-terminal residue" evidence="2">
    <location>
        <position position="1"/>
    </location>
</feature>
<dbReference type="AlphaFoldDB" id="A0A0C3LE87"/>
<dbReference type="Pfam" id="PF24764">
    <property type="entry name" value="rva_4"/>
    <property type="match status" value="1"/>
</dbReference>
<dbReference type="InterPro" id="IPR058913">
    <property type="entry name" value="Integrase_dom_put"/>
</dbReference>
<evidence type="ECO:0000313" key="3">
    <source>
        <dbReference type="Proteomes" id="UP000054248"/>
    </source>
</evidence>
<dbReference type="HOGENOM" id="CLU_092517_1_1_1"/>
<dbReference type="Proteomes" id="UP000054248">
    <property type="component" value="Unassembled WGS sequence"/>
</dbReference>
<reference evidence="3" key="2">
    <citation type="submission" date="2015-01" db="EMBL/GenBank/DDBJ databases">
        <title>Evolutionary Origins and Diversification of the Mycorrhizal Mutualists.</title>
        <authorList>
            <consortium name="DOE Joint Genome Institute"/>
            <consortium name="Mycorrhizal Genomics Consortium"/>
            <person name="Kohler A."/>
            <person name="Kuo A."/>
            <person name="Nagy L.G."/>
            <person name="Floudas D."/>
            <person name="Copeland A."/>
            <person name="Barry K.W."/>
            <person name="Cichocki N."/>
            <person name="Veneault-Fourrey C."/>
            <person name="LaButti K."/>
            <person name="Lindquist E.A."/>
            <person name="Lipzen A."/>
            <person name="Lundell T."/>
            <person name="Morin E."/>
            <person name="Murat C."/>
            <person name="Riley R."/>
            <person name="Ohm R."/>
            <person name="Sun H."/>
            <person name="Tunlid A."/>
            <person name="Henrissat B."/>
            <person name="Grigoriev I.V."/>
            <person name="Hibbett D.S."/>
            <person name="Martin F."/>
        </authorList>
    </citation>
    <scope>NUCLEOTIDE SEQUENCE [LARGE SCALE GENOMIC DNA]</scope>
    <source>
        <strain evidence="3">MUT 4182</strain>
    </source>
</reference>
<protein>
    <recommendedName>
        <fullName evidence="1">Integrase core domain-containing protein</fullName>
    </recommendedName>
</protein>
<dbReference type="STRING" id="1051891.A0A0C3LE87"/>
<evidence type="ECO:0000313" key="2">
    <source>
        <dbReference type="EMBL" id="KIO19772.1"/>
    </source>
</evidence>
<proteinExistence type="predicted"/>
<feature type="domain" description="Integrase core" evidence="1">
    <location>
        <begin position="1"/>
        <end position="105"/>
    </location>
</feature>
<keyword evidence="3" id="KW-1185">Reference proteome</keyword>
<sequence length="210" mass="24370">IRGDRGKENVKVAEWMLANKGLNRGSFIWGPSTHNQRIERLWVEVGSQFARRWRAFFERLENEHHLDPKNPNHLWLLHFLFLDDLNNDATAFQDDWNFHPISSSRGGARTGNKSPNDLRLKGQTEHGFYRDMQDEVEGVDEDLIQKYYGAYGLPANRHDLPDDVGEDWEWDSAASLRVGRRGKATPISLPAEVWRECAILWAKGLRILEH</sequence>
<accession>A0A0C3LE87</accession>
<feature type="non-terminal residue" evidence="2">
    <location>
        <position position="210"/>
    </location>
</feature>
<reference evidence="2 3" key="1">
    <citation type="submission" date="2014-04" db="EMBL/GenBank/DDBJ databases">
        <authorList>
            <consortium name="DOE Joint Genome Institute"/>
            <person name="Kuo A."/>
            <person name="Girlanda M."/>
            <person name="Perotto S."/>
            <person name="Kohler A."/>
            <person name="Nagy L.G."/>
            <person name="Floudas D."/>
            <person name="Copeland A."/>
            <person name="Barry K.W."/>
            <person name="Cichocki N."/>
            <person name="Veneault-Fourrey C."/>
            <person name="LaButti K."/>
            <person name="Lindquist E.A."/>
            <person name="Lipzen A."/>
            <person name="Lundell T."/>
            <person name="Morin E."/>
            <person name="Murat C."/>
            <person name="Sun H."/>
            <person name="Tunlid A."/>
            <person name="Henrissat B."/>
            <person name="Grigoriev I.V."/>
            <person name="Hibbett D.S."/>
            <person name="Martin F."/>
            <person name="Nordberg H.P."/>
            <person name="Cantor M.N."/>
            <person name="Hua S.X."/>
        </authorList>
    </citation>
    <scope>NUCLEOTIDE SEQUENCE [LARGE SCALE GENOMIC DNA]</scope>
    <source>
        <strain evidence="2 3">MUT 4182</strain>
    </source>
</reference>
<gene>
    <name evidence="2" type="ORF">M407DRAFT_49549</name>
</gene>
<organism evidence="2 3">
    <name type="scientific">Tulasnella calospora MUT 4182</name>
    <dbReference type="NCBI Taxonomy" id="1051891"/>
    <lineage>
        <taxon>Eukaryota</taxon>
        <taxon>Fungi</taxon>
        <taxon>Dikarya</taxon>
        <taxon>Basidiomycota</taxon>
        <taxon>Agaricomycotina</taxon>
        <taxon>Agaricomycetes</taxon>
        <taxon>Cantharellales</taxon>
        <taxon>Tulasnellaceae</taxon>
        <taxon>Tulasnella</taxon>
    </lineage>
</organism>
<dbReference type="PANTHER" id="PTHR46791:SF5">
    <property type="entry name" value="CLR5 DOMAIN-CONTAINING PROTEIN-RELATED"/>
    <property type="match status" value="1"/>
</dbReference>
<dbReference type="OrthoDB" id="3353107at2759"/>
<name>A0A0C3LE87_9AGAM</name>